<evidence type="ECO:0000313" key="2">
    <source>
        <dbReference type="Proteomes" id="UP000813461"/>
    </source>
</evidence>
<dbReference type="Pfam" id="PF00701">
    <property type="entry name" value="DHDPS"/>
    <property type="match status" value="1"/>
</dbReference>
<dbReference type="EMBL" id="JAGMVJ010000005">
    <property type="protein sequence ID" value="KAH7090206.1"/>
    <property type="molecule type" value="Genomic_DNA"/>
</dbReference>
<gene>
    <name evidence="1" type="ORF">FB567DRAFT_567931</name>
</gene>
<dbReference type="Gene3D" id="3.20.20.70">
    <property type="entry name" value="Aldolase class I"/>
    <property type="match status" value="1"/>
</dbReference>
<dbReference type="Proteomes" id="UP000813461">
    <property type="component" value="Unassembled WGS sequence"/>
</dbReference>
<reference evidence="1" key="1">
    <citation type="journal article" date="2021" name="Nat. Commun.">
        <title>Genetic determinants of endophytism in the Arabidopsis root mycobiome.</title>
        <authorList>
            <person name="Mesny F."/>
            <person name="Miyauchi S."/>
            <person name="Thiergart T."/>
            <person name="Pickel B."/>
            <person name="Atanasova L."/>
            <person name="Karlsson M."/>
            <person name="Huettel B."/>
            <person name="Barry K.W."/>
            <person name="Haridas S."/>
            <person name="Chen C."/>
            <person name="Bauer D."/>
            <person name="Andreopoulos W."/>
            <person name="Pangilinan J."/>
            <person name="LaButti K."/>
            <person name="Riley R."/>
            <person name="Lipzen A."/>
            <person name="Clum A."/>
            <person name="Drula E."/>
            <person name="Henrissat B."/>
            <person name="Kohler A."/>
            <person name="Grigoriev I.V."/>
            <person name="Martin F.M."/>
            <person name="Hacquard S."/>
        </authorList>
    </citation>
    <scope>NUCLEOTIDE SEQUENCE</scope>
    <source>
        <strain evidence="1">MPI-SDFR-AT-0120</strain>
    </source>
</reference>
<dbReference type="PANTHER" id="PTHR12128:SF47">
    <property type="entry name" value="DIHYDRODIPICOLINATE SYNTHASE-RELATED"/>
    <property type="match status" value="1"/>
</dbReference>
<dbReference type="InterPro" id="IPR002220">
    <property type="entry name" value="DapA-like"/>
</dbReference>
<dbReference type="SUPFAM" id="SSF51569">
    <property type="entry name" value="Aldolase"/>
    <property type="match status" value="1"/>
</dbReference>
<dbReference type="OrthoDB" id="191315at2759"/>
<dbReference type="PANTHER" id="PTHR12128">
    <property type="entry name" value="DIHYDRODIPICOLINATE SYNTHASE"/>
    <property type="match status" value="1"/>
</dbReference>
<dbReference type="SMART" id="SM01130">
    <property type="entry name" value="DHDPS"/>
    <property type="match status" value="1"/>
</dbReference>
<comment type="caution">
    <text evidence="1">The sequence shown here is derived from an EMBL/GenBank/DDBJ whole genome shotgun (WGS) entry which is preliminary data.</text>
</comment>
<evidence type="ECO:0000313" key="1">
    <source>
        <dbReference type="EMBL" id="KAH7090206.1"/>
    </source>
</evidence>
<organism evidence="1 2">
    <name type="scientific">Paraphoma chrysanthemicola</name>
    <dbReference type="NCBI Taxonomy" id="798071"/>
    <lineage>
        <taxon>Eukaryota</taxon>
        <taxon>Fungi</taxon>
        <taxon>Dikarya</taxon>
        <taxon>Ascomycota</taxon>
        <taxon>Pezizomycotina</taxon>
        <taxon>Dothideomycetes</taxon>
        <taxon>Pleosporomycetidae</taxon>
        <taxon>Pleosporales</taxon>
        <taxon>Pleosporineae</taxon>
        <taxon>Phaeosphaeriaceae</taxon>
        <taxon>Paraphoma</taxon>
    </lineage>
</organism>
<sequence length="328" mass="34915">MPQARVPARGVWCPAVTFFTAQDTLDLDAQATYFSYLSRTGLAGLVVLGTNAETFLLTREERRTLVTTARRAVGPSFPLMAGVGGHSTVQVLEHISDATEAGADYVLVLPPAYFGPATTPQVLGDFFRQIAEASTLPIVIYNFPGVTNGVDLDSAFITAMAQAHSSIVGVKLTCGSVAKITRLAAALPQDKFAVFGGQSDFLIGGLSSGSSGCIAAFANVFPKTISRLYTLYEQGRYDEALILHQKAALAEQPIKAGIAATKYAAAMHSATHAGIKDAALRLRPRRPYSEPNAAIKERVGKEMTEVAMIEQSLPLVTRRDLAPLSANL</sequence>
<dbReference type="CDD" id="cd00408">
    <property type="entry name" value="DHDPS-like"/>
    <property type="match status" value="1"/>
</dbReference>
<dbReference type="PRINTS" id="PR00146">
    <property type="entry name" value="DHPICSNTHASE"/>
</dbReference>
<proteinExistence type="predicted"/>
<dbReference type="AlphaFoldDB" id="A0A8K0W0A6"/>
<accession>A0A8K0W0A6</accession>
<dbReference type="GO" id="GO:0008840">
    <property type="term" value="F:4-hydroxy-tetrahydrodipicolinate synthase activity"/>
    <property type="evidence" value="ECO:0007669"/>
    <property type="project" value="TreeGrafter"/>
</dbReference>
<keyword evidence="2" id="KW-1185">Reference proteome</keyword>
<protein>
    <submittedName>
        <fullName evidence="1">Dihydrodipicolinate synthase</fullName>
    </submittedName>
</protein>
<name>A0A8K0W0A6_9PLEO</name>
<dbReference type="InterPro" id="IPR013785">
    <property type="entry name" value="Aldolase_TIM"/>
</dbReference>